<keyword evidence="2" id="KW-0472">Membrane</keyword>
<reference evidence="3 4" key="1">
    <citation type="submission" date="2017-11" db="EMBL/GenBank/DDBJ databases">
        <title>Draft genome sequence of Rhizobiales bacterium SY3-13.</title>
        <authorList>
            <person name="Sun C."/>
        </authorList>
    </citation>
    <scope>NUCLEOTIDE SEQUENCE [LARGE SCALE GENOMIC DNA]</scope>
    <source>
        <strain evidence="3 4">SY3-13</strain>
    </source>
</reference>
<dbReference type="AlphaFoldDB" id="A0A2M9FW89"/>
<evidence type="ECO:0000256" key="1">
    <source>
        <dbReference type="SAM" id="MobiDB-lite"/>
    </source>
</evidence>
<feature type="compositionally biased region" description="Basic and acidic residues" evidence="1">
    <location>
        <begin position="244"/>
        <end position="255"/>
    </location>
</feature>
<feature type="compositionally biased region" description="Low complexity" evidence="1">
    <location>
        <begin position="312"/>
        <end position="325"/>
    </location>
</feature>
<feature type="transmembrane region" description="Helical" evidence="2">
    <location>
        <begin position="186"/>
        <end position="207"/>
    </location>
</feature>
<sequence length="492" mass="52671">MRTGPTLAEDRLDRYQPLGAFGQPVYQNHLQLQAALRQRLGAKYANFFAIPRMDSQGRTVSWISPVEGEPVRWSDLSEEDQVQRSLDLQVMKSEFDAYASELRAYGKEGRDPRGAEAFVAVLDQALKTPDDGHLYFVGDQPVATFWGFREEDAQPFETLTAAPRLARAAAPAAASGEAPERRGLGFLWWLVPLLLLLLLALLLWWLWDDLPVVGGGDEAPAIERPLEDETEAPPPAEEGAVVEDPDRTVIERDGVIVDGEGDAVAVPGEGGEVIPGEDTAVPGEGDAVAPEGAVADDGEGGSTAEEAETPEEQPAPGEEAATEEQPPAEPEAPDAEEGEAPPEGGEPETPPGREPAQPEGQTPDAGEPPAIPEGASDGSAGFMQGNWRSDSGLVDSQTRQKLTQEYNFDEEGRGEAVIRRADGVTCRAPAEATVRDGNLQVEELENLECSDGSSFKRSQTVCSRGDDGQVQCVGTDADGKTFKVDLNRNAQP</sequence>
<keyword evidence="4" id="KW-1185">Reference proteome</keyword>
<dbReference type="RefSeq" id="WP_109795865.1">
    <property type="nucleotide sequence ID" value="NZ_PHIG01000056.1"/>
</dbReference>
<keyword evidence="2" id="KW-1133">Transmembrane helix</keyword>
<proteinExistence type="predicted"/>
<comment type="caution">
    <text evidence="3">The sequence shown here is derived from an EMBL/GenBank/DDBJ whole genome shotgun (WGS) entry which is preliminary data.</text>
</comment>
<dbReference type="NCBIfam" id="NF040486">
    <property type="entry name" value="SrfA_fam"/>
    <property type="match status" value="1"/>
</dbReference>
<evidence type="ECO:0000313" key="3">
    <source>
        <dbReference type="EMBL" id="PJK27722.1"/>
    </source>
</evidence>
<protein>
    <submittedName>
        <fullName evidence="3">Uncharacterized protein</fullName>
    </submittedName>
</protein>
<accession>A0A2M9FW89</accession>
<keyword evidence="2" id="KW-0812">Transmembrane</keyword>
<feature type="compositionally biased region" description="Polar residues" evidence="1">
    <location>
        <begin position="386"/>
        <end position="406"/>
    </location>
</feature>
<dbReference type="OrthoDB" id="5448848at2"/>
<dbReference type="Proteomes" id="UP000229498">
    <property type="component" value="Unassembled WGS sequence"/>
</dbReference>
<dbReference type="EMBL" id="PHIG01000056">
    <property type="protein sequence ID" value="PJK27722.1"/>
    <property type="molecule type" value="Genomic_DNA"/>
</dbReference>
<evidence type="ECO:0000313" key="4">
    <source>
        <dbReference type="Proteomes" id="UP000229498"/>
    </source>
</evidence>
<gene>
    <name evidence="3" type="ORF">CVT23_20750</name>
</gene>
<name>A0A2M9FW89_9PROT</name>
<feature type="region of interest" description="Disordered" evidence="1">
    <location>
        <begin position="224"/>
        <end position="413"/>
    </location>
</feature>
<evidence type="ECO:0000256" key="2">
    <source>
        <dbReference type="SAM" id="Phobius"/>
    </source>
</evidence>
<dbReference type="InterPro" id="IPR047774">
    <property type="entry name" value="SrfA-like"/>
</dbReference>
<organism evidence="3 4">
    <name type="scientific">Minwuia thermotolerans</name>
    <dbReference type="NCBI Taxonomy" id="2056226"/>
    <lineage>
        <taxon>Bacteria</taxon>
        <taxon>Pseudomonadati</taxon>
        <taxon>Pseudomonadota</taxon>
        <taxon>Alphaproteobacteria</taxon>
        <taxon>Minwuiales</taxon>
        <taxon>Minwuiaceae</taxon>
        <taxon>Minwuia</taxon>
    </lineage>
</organism>
<feature type="compositionally biased region" description="Acidic residues" evidence="1">
    <location>
        <begin position="331"/>
        <end position="340"/>
    </location>
</feature>
<feature type="compositionally biased region" description="Acidic residues" evidence="1">
    <location>
        <begin position="294"/>
        <end position="311"/>
    </location>
</feature>